<evidence type="ECO:0000313" key="4">
    <source>
        <dbReference type="Proteomes" id="UP001177023"/>
    </source>
</evidence>
<sequence length="211" mass="22963">MNISTSSGMSASRPFVGRRNKMTAADVRRHVMACSLIGHPAAKDTADGALPSNVLLLDVVEPVDVEDALSHRKSSALYDTTSMASPRKLGEFPADDIEVRTVVREQQTVENPLNGVDLSGESVDPHVRDVTSSLADPFSLVQRRYQQFGSGDAYVRMLIERPIIARNAPMQTFENENLSSDRLTRSASLVETEESKRNSYGSAVSSCTMGS</sequence>
<reference evidence="3" key="1">
    <citation type="submission" date="2023-06" db="EMBL/GenBank/DDBJ databases">
        <authorList>
            <person name="Delattre M."/>
        </authorList>
    </citation>
    <scope>NUCLEOTIDE SEQUENCE</scope>
    <source>
        <strain evidence="3">AF72</strain>
    </source>
</reference>
<feature type="compositionally biased region" description="Polar residues" evidence="1">
    <location>
        <begin position="198"/>
        <end position="211"/>
    </location>
</feature>
<dbReference type="AlphaFoldDB" id="A0AA36D562"/>
<comment type="caution">
    <text evidence="3">The sequence shown here is derived from an EMBL/GenBank/DDBJ whole genome shotgun (WGS) entry which is preliminary data.</text>
</comment>
<evidence type="ECO:0000256" key="1">
    <source>
        <dbReference type="SAM" id="MobiDB-lite"/>
    </source>
</evidence>
<keyword evidence="4" id="KW-1185">Reference proteome</keyword>
<dbReference type="EMBL" id="CATQJA010002663">
    <property type="protein sequence ID" value="CAJ0581293.1"/>
    <property type="molecule type" value="Genomic_DNA"/>
</dbReference>
<feature type="region of interest" description="Disordered" evidence="1">
    <location>
        <begin position="189"/>
        <end position="211"/>
    </location>
</feature>
<feature type="domain" description="Dedicator of cytokinesis C/D N-terminal" evidence="2">
    <location>
        <begin position="58"/>
        <end position="175"/>
    </location>
</feature>
<dbReference type="Proteomes" id="UP001177023">
    <property type="component" value="Unassembled WGS sequence"/>
</dbReference>
<name>A0AA36D562_9BILA</name>
<dbReference type="InterPro" id="IPR021816">
    <property type="entry name" value="DOCK_C/D_N"/>
</dbReference>
<proteinExistence type="predicted"/>
<evidence type="ECO:0000259" key="2">
    <source>
        <dbReference type="Pfam" id="PF11878"/>
    </source>
</evidence>
<evidence type="ECO:0000313" key="3">
    <source>
        <dbReference type="EMBL" id="CAJ0581293.1"/>
    </source>
</evidence>
<feature type="non-terminal residue" evidence="3">
    <location>
        <position position="211"/>
    </location>
</feature>
<accession>A0AA36D562</accession>
<gene>
    <name evidence="3" type="ORF">MSPICULIGERA_LOCUS19457</name>
</gene>
<organism evidence="3 4">
    <name type="scientific">Mesorhabditis spiculigera</name>
    <dbReference type="NCBI Taxonomy" id="96644"/>
    <lineage>
        <taxon>Eukaryota</taxon>
        <taxon>Metazoa</taxon>
        <taxon>Ecdysozoa</taxon>
        <taxon>Nematoda</taxon>
        <taxon>Chromadorea</taxon>
        <taxon>Rhabditida</taxon>
        <taxon>Rhabditina</taxon>
        <taxon>Rhabditomorpha</taxon>
        <taxon>Rhabditoidea</taxon>
        <taxon>Rhabditidae</taxon>
        <taxon>Mesorhabditinae</taxon>
        <taxon>Mesorhabditis</taxon>
    </lineage>
</organism>
<protein>
    <recommendedName>
        <fullName evidence="2">Dedicator of cytokinesis C/D N-terminal domain-containing protein</fullName>
    </recommendedName>
</protein>
<dbReference type="Pfam" id="PF11878">
    <property type="entry name" value="DOCK_C-D_N"/>
    <property type="match status" value="1"/>
</dbReference>